<dbReference type="OMA" id="CLHIPAH"/>
<accession>C1FGI1</accession>
<protein>
    <recommendedName>
        <fullName evidence="5">Phospholipid/glycerol acyltransferase domain-containing protein</fullName>
    </recommendedName>
</protein>
<evidence type="ECO:0000256" key="2">
    <source>
        <dbReference type="ARBA" id="ARBA00022679"/>
    </source>
</evidence>
<dbReference type="SMART" id="SM00563">
    <property type="entry name" value="PlsC"/>
    <property type="match status" value="1"/>
</dbReference>
<dbReference type="PANTHER" id="PTHR22753">
    <property type="entry name" value="TRANSMEMBRANE PROTEIN 68"/>
    <property type="match status" value="1"/>
</dbReference>
<dbReference type="GO" id="GO:0004144">
    <property type="term" value="F:diacylglycerol O-acyltransferase activity"/>
    <property type="evidence" value="ECO:0007669"/>
    <property type="project" value="UniProtKB-ARBA"/>
</dbReference>
<dbReference type="EMBL" id="CP001575">
    <property type="protein sequence ID" value="ACO69550.1"/>
    <property type="molecule type" value="Genomic_DNA"/>
</dbReference>
<dbReference type="GeneID" id="8245923"/>
<evidence type="ECO:0000256" key="4">
    <source>
        <dbReference type="SAM" id="MobiDB-lite"/>
    </source>
</evidence>
<feature type="compositionally biased region" description="Acidic residues" evidence="4">
    <location>
        <begin position="9"/>
        <end position="22"/>
    </location>
</feature>
<evidence type="ECO:0000313" key="7">
    <source>
        <dbReference type="Proteomes" id="UP000002009"/>
    </source>
</evidence>
<dbReference type="InterPro" id="IPR002123">
    <property type="entry name" value="Plipid/glycerol_acylTrfase"/>
</dbReference>
<dbReference type="InParanoid" id="C1FGI1"/>
<reference evidence="6 7" key="1">
    <citation type="journal article" date="2009" name="Science">
        <title>Green evolution and dynamic adaptations revealed by genomes of the marine picoeukaryotes Micromonas.</title>
        <authorList>
            <person name="Worden A.Z."/>
            <person name="Lee J.H."/>
            <person name="Mock T."/>
            <person name="Rouze P."/>
            <person name="Simmons M.P."/>
            <person name="Aerts A.L."/>
            <person name="Allen A.E."/>
            <person name="Cuvelier M.L."/>
            <person name="Derelle E."/>
            <person name="Everett M.V."/>
            <person name="Foulon E."/>
            <person name="Grimwood J."/>
            <person name="Gundlach H."/>
            <person name="Henrissat B."/>
            <person name="Napoli C."/>
            <person name="McDonald S.M."/>
            <person name="Parker M.S."/>
            <person name="Rombauts S."/>
            <person name="Salamov A."/>
            <person name="Von Dassow P."/>
            <person name="Badger J.H."/>
            <person name="Coutinho P.M."/>
            <person name="Demir E."/>
            <person name="Dubchak I."/>
            <person name="Gentemann C."/>
            <person name="Eikrem W."/>
            <person name="Gready J.E."/>
            <person name="John U."/>
            <person name="Lanier W."/>
            <person name="Lindquist E.A."/>
            <person name="Lucas S."/>
            <person name="Mayer K.F."/>
            <person name="Moreau H."/>
            <person name="Not F."/>
            <person name="Otillar R."/>
            <person name="Panaud O."/>
            <person name="Pangilinan J."/>
            <person name="Paulsen I."/>
            <person name="Piegu B."/>
            <person name="Poliakov A."/>
            <person name="Robbens S."/>
            <person name="Schmutz J."/>
            <person name="Toulza E."/>
            <person name="Wyss T."/>
            <person name="Zelensky A."/>
            <person name="Zhou K."/>
            <person name="Armbrust E.V."/>
            <person name="Bhattacharya D."/>
            <person name="Goodenough U.W."/>
            <person name="Van de Peer Y."/>
            <person name="Grigoriev I.V."/>
        </authorList>
    </citation>
    <scope>NUCLEOTIDE SEQUENCE [LARGE SCALE GENOMIC DNA]</scope>
    <source>
        <strain evidence="7">RCC299 / NOUM17</strain>
    </source>
</reference>
<evidence type="ECO:0000259" key="5">
    <source>
        <dbReference type="SMART" id="SM00563"/>
    </source>
</evidence>
<dbReference type="KEGG" id="mis:MICPUN_84046"/>
<dbReference type="InterPro" id="IPR029058">
    <property type="entry name" value="AB_hydrolase_fold"/>
</dbReference>
<dbReference type="eggNOG" id="ENOG502QQUD">
    <property type="taxonomic scope" value="Eukaryota"/>
</dbReference>
<dbReference type="GO" id="GO:0016020">
    <property type="term" value="C:membrane"/>
    <property type="evidence" value="ECO:0007669"/>
    <property type="project" value="TreeGrafter"/>
</dbReference>
<keyword evidence="3" id="KW-0012">Acyltransferase</keyword>
<comment type="similarity">
    <text evidence="1">Belongs to the diacylglycerol acyltransferase family.</text>
</comment>
<dbReference type="Gene3D" id="3.40.50.1820">
    <property type="entry name" value="alpha/beta hydrolase"/>
    <property type="match status" value="1"/>
</dbReference>
<dbReference type="AlphaFoldDB" id="C1FGI1"/>
<feature type="region of interest" description="Disordered" evidence="4">
    <location>
        <begin position="1"/>
        <end position="40"/>
    </location>
</feature>
<dbReference type="Pfam" id="PF03982">
    <property type="entry name" value="DAGAT"/>
    <property type="match status" value="1"/>
</dbReference>
<keyword evidence="2" id="KW-0808">Transferase</keyword>
<dbReference type="PANTHER" id="PTHR22753:SF14">
    <property type="entry name" value="MONOACYLGLYCEROL_DIACYLGLYCEROL O-ACYLTRANSFERASE"/>
    <property type="match status" value="1"/>
</dbReference>
<proteinExistence type="inferred from homology"/>
<keyword evidence="7" id="KW-1185">Reference proteome</keyword>
<sequence length="679" mass="72348">MKDAASVAPEEDPTVDGAEEAEPTPTPTPTPTPASERTRTGNVEDLLSRTRGGPPLFFSPSAGDLTLAPPDVSKPLMLYVPGLDGTGFAASTQFDRLERSFDLKAMHVPPTDRSDFETLVETIATFLEEETARREAAGEKPRPADGSVYLLGESMGGLLSLGVALRRPDLVDRLVLVNPASSFDRSPWPSVGPLLPSLPEEIYGGVPYALAPVLFEPAALITGGLDAVARAVIGDSIAALVDALGSQFPTLGALTAVIPRDTLAHRLSVLAAGCEVVNAPGALRSIDVPALCVASSEDLLIPSGDEGPRLRREMRRCAVEVLEGASHAALQKDECDLLEVMARNGFKPRAAQDPPPLSNDEGFMPPSAAELERAFESLEPLRRITSPVFFSTKANGQIVQGIDAVPLGTKGAPVLLVGNHQTLAPDLGFLVQEFIRERGTLVRGLAHPVGGAPGGAPGGVGMFTTFGAVPVSGMNFYRLLDAGETVLLFPGGVREAFKRRNEEYKLFWPSKPEFVRMAVRHGAVIVPFAAVGAEDGVDIVADADDIARLPFGLGEAAIERSRAVPSARAVDTRVTDDGVGEETFVQPLVVPKTPRRYYFKFGAPVYTAGLRETGFADDDEAVQAMYDGVKADVEEGIDWLLRRRRDDPFGDTAYRVLYEAASGKPAGTFYADENVETRA</sequence>
<dbReference type="InterPro" id="IPR022742">
    <property type="entry name" value="Hydrolase_4"/>
</dbReference>
<dbReference type="STRING" id="296587.C1FGI1"/>
<evidence type="ECO:0000313" key="6">
    <source>
        <dbReference type="EMBL" id="ACO69550.1"/>
    </source>
</evidence>
<name>C1FGI1_MICCC</name>
<dbReference type="FunCoup" id="C1FGI1">
    <property type="interactions" value="94"/>
</dbReference>
<dbReference type="CDD" id="cd07987">
    <property type="entry name" value="LPLAT_MGAT-like"/>
    <property type="match status" value="1"/>
</dbReference>
<dbReference type="Proteomes" id="UP000002009">
    <property type="component" value="Chromosome 8"/>
</dbReference>
<dbReference type="RefSeq" id="XP_002508292.1">
    <property type="nucleotide sequence ID" value="XM_002508246.1"/>
</dbReference>
<feature type="domain" description="Phospholipid/glycerol acyltransferase" evidence="5">
    <location>
        <begin position="414"/>
        <end position="533"/>
    </location>
</feature>
<evidence type="ECO:0000256" key="1">
    <source>
        <dbReference type="ARBA" id="ARBA00005420"/>
    </source>
</evidence>
<evidence type="ECO:0000256" key="3">
    <source>
        <dbReference type="ARBA" id="ARBA00023315"/>
    </source>
</evidence>
<gene>
    <name evidence="6" type="ORF">MICPUN_84046</name>
</gene>
<dbReference type="Pfam" id="PF12146">
    <property type="entry name" value="Hydrolase_4"/>
    <property type="match status" value="1"/>
</dbReference>
<organism evidence="6 7">
    <name type="scientific">Micromonas commoda (strain RCC299 / NOUM17 / CCMP2709)</name>
    <name type="common">Picoplanktonic green alga</name>
    <dbReference type="NCBI Taxonomy" id="296587"/>
    <lineage>
        <taxon>Eukaryota</taxon>
        <taxon>Viridiplantae</taxon>
        <taxon>Chlorophyta</taxon>
        <taxon>Mamiellophyceae</taxon>
        <taxon>Mamiellales</taxon>
        <taxon>Mamiellaceae</taxon>
        <taxon>Micromonas</taxon>
    </lineage>
</organism>
<dbReference type="InterPro" id="IPR007130">
    <property type="entry name" value="DAGAT"/>
</dbReference>
<dbReference type="OrthoDB" id="44277at2759"/>
<dbReference type="SUPFAM" id="SSF53474">
    <property type="entry name" value="alpha/beta-Hydrolases"/>
    <property type="match status" value="1"/>
</dbReference>